<gene>
    <name evidence="8" type="primary">mdtH_3</name>
    <name evidence="8" type="ORF">DEAC_c42910</name>
</gene>
<evidence type="ECO:0000256" key="1">
    <source>
        <dbReference type="ARBA" id="ARBA00004651"/>
    </source>
</evidence>
<dbReference type="AlphaFoldDB" id="A0A0J1FJZ9"/>
<feature type="transmembrane region" description="Helical" evidence="6">
    <location>
        <begin position="274"/>
        <end position="292"/>
    </location>
</feature>
<keyword evidence="9" id="KW-1185">Reference proteome</keyword>
<dbReference type="SUPFAM" id="SSF103473">
    <property type="entry name" value="MFS general substrate transporter"/>
    <property type="match status" value="1"/>
</dbReference>
<evidence type="ECO:0000256" key="6">
    <source>
        <dbReference type="SAM" id="Phobius"/>
    </source>
</evidence>
<feature type="transmembrane region" description="Helical" evidence="6">
    <location>
        <begin position="6"/>
        <end position="23"/>
    </location>
</feature>
<sequence>MWSVNIMFNIVVLGIVSFLTDVSSEMVYPLIPIFLTVTLGASPAIVGVIEGIAESIASLLKVFSGYWGDKTKKKKELAIAGYGSSFLGKVVLIFAGSWGGVLISRVIDRLGKGIRTAPRDALIAESSKAEARGHAFGLHRAMDTFGAALGVVIAYFLLIGNINNFERIFLFSMIPAFLGVLALFFVRQPRELSAAKKKLSLSWSALDTRLKAFLILAFIFNLGNSSNQFLLLRASKLGASAPFVILLYLAYNITYGILSYPMGRLSDRIGRRRILVAGYFIYALVYLGFALVTHINTLWSLFIVYGFYIAFTEGVEKALLADIAPSHLRGTVIGLHATLVGLALLPASLFAGFLWDFLGASAPFYFGAGMGLVSAVGLFVILKE</sequence>
<dbReference type="InterPro" id="IPR036259">
    <property type="entry name" value="MFS_trans_sf"/>
</dbReference>
<dbReference type="InterPro" id="IPR005829">
    <property type="entry name" value="Sugar_transporter_CS"/>
</dbReference>
<dbReference type="InterPro" id="IPR011701">
    <property type="entry name" value="MFS"/>
</dbReference>
<dbReference type="Gene3D" id="1.20.1250.20">
    <property type="entry name" value="MFS general substrate transporter like domains"/>
    <property type="match status" value="2"/>
</dbReference>
<feature type="domain" description="Major facilitator superfamily (MFS) profile" evidence="7">
    <location>
        <begin position="9"/>
        <end position="384"/>
    </location>
</feature>
<feature type="transmembrane region" description="Helical" evidence="6">
    <location>
        <begin position="30"/>
        <end position="53"/>
    </location>
</feature>
<evidence type="ECO:0000256" key="5">
    <source>
        <dbReference type="ARBA" id="ARBA00023136"/>
    </source>
</evidence>
<feature type="transmembrane region" description="Helical" evidence="6">
    <location>
        <begin position="86"/>
        <end position="107"/>
    </location>
</feature>
<dbReference type="PATRIC" id="fig|476652.3.peg.4544"/>
<feature type="transmembrane region" description="Helical" evidence="6">
    <location>
        <begin position="364"/>
        <end position="382"/>
    </location>
</feature>
<accession>A0A0J1FJZ9</accession>
<comment type="subcellular location">
    <subcellularLocation>
        <location evidence="1">Cell membrane</location>
        <topology evidence="1">Multi-pass membrane protein</topology>
    </subcellularLocation>
</comment>
<evidence type="ECO:0000256" key="3">
    <source>
        <dbReference type="ARBA" id="ARBA00022692"/>
    </source>
</evidence>
<feature type="transmembrane region" description="Helical" evidence="6">
    <location>
        <begin position="332"/>
        <end position="358"/>
    </location>
</feature>
<evidence type="ECO:0000313" key="8">
    <source>
        <dbReference type="EMBL" id="KLU63799.1"/>
    </source>
</evidence>
<keyword evidence="3 6" id="KW-0812">Transmembrane</keyword>
<feature type="transmembrane region" description="Helical" evidence="6">
    <location>
        <begin position="168"/>
        <end position="186"/>
    </location>
</feature>
<evidence type="ECO:0000259" key="7">
    <source>
        <dbReference type="PROSITE" id="PS50850"/>
    </source>
</evidence>
<dbReference type="PROSITE" id="PS00216">
    <property type="entry name" value="SUGAR_TRANSPORT_1"/>
    <property type="match status" value="1"/>
</dbReference>
<dbReference type="InterPro" id="IPR020846">
    <property type="entry name" value="MFS_dom"/>
</dbReference>
<reference evidence="8 9" key="1">
    <citation type="submission" date="2015-06" db="EMBL/GenBank/DDBJ databases">
        <title>Draft genome of the moderately acidophilic sulfate reducer Candidatus Desulfosporosinus acididurans strain M1.</title>
        <authorList>
            <person name="Poehlein A."/>
            <person name="Petzsch P."/>
            <person name="Johnson B.D."/>
            <person name="Schloemann M."/>
            <person name="Daniel R."/>
            <person name="Muehling M."/>
        </authorList>
    </citation>
    <scope>NUCLEOTIDE SEQUENCE [LARGE SCALE GENOMIC DNA]</scope>
    <source>
        <strain evidence="8 9">M1</strain>
    </source>
</reference>
<dbReference type="PROSITE" id="PS50850">
    <property type="entry name" value="MFS"/>
    <property type="match status" value="1"/>
</dbReference>
<dbReference type="Pfam" id="PF07690">
    <property type="entry name" value="MFS_1"/>
    <property type="match status" value="1"/>
</dbReference>
<evidence type="ECO:0000313" key="9">
    <source>
        <dbReference type="Proteomes" id="UP000036356"/>
    </source>
</evidence>
<organism evidence="8 9">
    <name type="scientific">Desulfosporosinus acididurans</name>
    <dbReference type="NCBI Taxonomy" id="476652"/>
    <lineage>
        <taxon>Bacteria</taxon>
        <taxon>Bacillati</taxon>
        <taxon>Bacillota</taxon>
        <taxon>Clostridia</taxon>
        <taxon>Eubacteriales</taxon>
        <taxon>Desulfitobacteriaceae</taxon>
        <taxon>Desulfosporosinus</taxon>
    </lineage>
</organism>
<comment type="caution">
    <text evidence="8">The sequence shown here is derived from an EMBL/GenBank/DDBJ whole genome shotgun (WGS) entry which is preliminary data.</text>
</comment>
<dbReference type="STRING" id="476652.DEAC_c42910"/>
<dbReference type="GO" id="GO:0022857">
    <property type="term" value="F:transmembrane transporter activity"/>
    <property type="evidence" value="ECO:0007669"/>
    <property type="project" value="InterPro"/>
</dbReference>
<dbReference type="PANTHER" id="PTHR23518">
    <property type="entry name" value="C-METHYLTRANSFERASE"/>
    <property type="match status" value="1"/>
</dbReference>
<keyword evidence="5 6" id="KW-0472">Membrane</keyword>
<feature type="transmembrane region" description="Helical" evidence="6">
    <location>
        <begin position="298"/>
        <end position="320"/>
    </location>
</feature>
<dbReference type="GO" id="GO:0005886">
    <property type="term" value="C:plasma membrane"/>
    <property type="evidence" value="ECO:0007669"/>
    <property type="project" value="UniProtKB-SubCell"/>
</dbReference>
<dbReference type="CDD" id="cd17370">
    <property type="entry name" value="MFS_MJ1317_like"/>
    <property type="match status" value="1"/>
</dbReference>
<protein>
    <submittedName>
        <fullName evidence="8">Multidrug resistance protein MdtH</fullName>
    </submittedName>
</protein>
<dbReference type="PANTHER" id="PTHR23518:SF2">
    <property type="entry name" value="MAJOR FACILITATOR SUPERFAMILY TRANSPORTER"/>
    <property type="match status" value="1"/>
</dbReference>
<evidence type="ECO:0000256" key="2">
    <source>
        <dbReference type="ARBA" id="ARBA00022448"/>
    </source>
</evidence>
<name>A0A0J1FJZ9_9FIRM</name>
<proteinExistence type="predicted"/>
<feature type="transmembrane region" description="Helical" evidence="6">
    <location>
        <begin position="144"/>
        <end position="162"/>
    </location>
</feature>
<dbReference type="EMBL" id="LDZY01000025">
    <property type="protein sequence ID" value="KLU63799.1"/>
    <property type="molecule type" value="Genomic_DNA"/>
</dbReference>
<feature type="transmembrane region" description="Helical" evidence="6">
    <location>
        <begin position="243"/>
        <end position="262"/>
    </location>
</feature>
<evidence type="ECO:0000256" key="4">
    <source>
        <dbReference type="ARBA" id="ARBA00022989"/>
    </source>
</evidence>
<dbReference type="Proteomes" id="UP000036356">
    <property type="component" value="Unassembled WGS sequence"/>
</dbReference>
<keyword evidence="2" id="KW-0813">Transport</keyword>
<keyword evidence="4 6" id="KW-1133">Transmembrane helix</keyword>